<evidence type="ECO:0000259" key="7">
    <source>
        <dbReference type="PROSITE" id="PS50066"/>
    </source>
</evidence>
<dbReference type="PRINTS" id="PR00404">
    <property type="entry name" value="MADSDOMAIN"/>
</dbReference>
<keyword evidence="5" id="KW-0539">Nucleus</keyword>
<dbReference type="OrthoDB" id="1896642at2759"/>
<dbReference type="GO" id="GO:0005634">
    <property type="term" value="C:nucleus"/>
    <property type="evidence" value="ECO:0007669"/>
    <property type="project" value="UniProtKB-SubCell"/>
</dbReference>
<dbReference type="Pfam" id="PF00319">
    <property type="entry name" value="SRF-TF"/>
    <property type="match status" value="1"/>
</dbReference>
<comment type="subcellular location">
    <subcellularLocation>
        <location evidence="1">Nucleus</location>
    </subcellularLocation>
</comment>
<organism evidence="8 9">
    <name type="scientific">Coptis chinensis</name>
    <dbReference type="NCBI Taxonomy" id="261450"/>
    <lineage>
        <taxon>Eukaryota</taxon>
        <taxon>Viridiplantae</taxon>
        <taxon>Streptophyta</taxon>
        <taxon>Embryophyta</taxon>
        <taxon>Tracheophyta</taxon>
        <taxon>Spermatophyta</taxon>
        <taxon>Magnoliopsida</taxon>
        <taxon>Ranunculales</taxon>
        <taxon>Ranunculaceae</taxon>
        <taxon>Coptidoideae</taxon>
        <taxon>Coptis</taxon>
    </lineage>
</organism>
<dbReference type="PROSITE" id="PS50066">
    <property type="entry name" value="MADS_BOX_2"/>
    <property type="match status" value="1"/>
</dbReference>
<name>A0A835H5I7_9MAGN</name>
<dbReference type="Proteomes" id="UP000631114">
    <property type="component" value="Unassembled WGS sequence"/>
</dbReference>
<dbReference type="SMART" id="SM00432">
    <property type="entry name" value="MADS"/>
    <property type="match status" value="1"/>
</dbReference>
<dbReference type="GO" id="GO:0000981">
    <property type="term" value="F:DNA-binding transcription factor activity, RNA polymerase II-specific"/>
    <property type="evidence" value="ECO:0007669"/>
    <property type="project" value="TreeGrafter"/>
</dbReference>
<dbReference type="EMBL" id="JADFTS010000008">
    <property type="protein sequence ID" value="KAF9591013.1"/>
    <property type="molecule type" value="Genomic_DNA"/>
</dbReference>
<dbReference type="InterPro" id="IPR002100">
    <property type="entry name" value="TF_MADSbox"/>
</dbReference>
<dbReference type="CDD" id="cd00120">
    <property type="entry name" value="MADS"/>
    <property type="match status" value="1"/>
</dbReference>
<evidence type="ECO:0000256" key="4">
    <source>
        <dbReference type="ARBA" id="ARBA00023163"/>
    </source>
</evidence>
<feature type="domain" description="MADS-box" evidence="7">
    <location>
        <begin position="1"/>
        <end position="61"/>
    </location>
</feature>
<dbReference type="SUPFAM" id="SSF55455">
    <property type="entry name" value="SRF-like"/>
    <property type="match status" value="1"/>
</dbReference>
<evidence type="ECO:0000313" key="9">
    <source>
        <dbReference type="Proteomes" id="UP000631114"/>
    </source>
</evidence>
<dbReference type="AlphaFoldDB" id="A0A835H5I7"/>
<dbReference type="GO" id="GO:0000978">
    <property type="term" value="F:RNA polymerase II cis-regulatory region sequence-specific DNA binding"/>
    <property type="evidence" value="ECO:0007669"/>
    <property type="project" value="TreeGrafter"/>
</dbReference>
<proteinExistence type="predicted"/>
<protein>
    <recommendedName>
        <fullName evidence="7">MADS-box domain-containing protein</fullName>
    </recommendedName>
</protein>
<feature type="region of interest" description="Disordered" evidence="6">
    <location>
        <begin position="289"/>
        <end position="323"/>
    </location>
</feature>
<keyword evidence="3" id="KW-0238">DNA-binding</keyword>
<accession>A0A835H5I7</accession>
<gene>
    <name evidence="8" type="ORF">IFM89_001223</name>
</gene>
<dbReference type="GO" id="GO:0046983">
    <property type="term" value="F:protein dimerization activity"/>
    <property type="evidence" value="ECO:0007669"/>
    <property type="project" value="InterPro"/>
</dbReference>
<evidence type="ECO:0000256" key="5">
    <source>
        <dbReference type="ARBA" id="ARBA00023242"/>
    </source>
</evidence>
<keyword evidence="4" id="KW-0804">Transcription</keyword>
<dbReference type="GO" id="GO:0045893">
    <property type="term" value="P:positive regulation of DNA-templated transcription"/>
    <property type="evidence" value="ECO:0007669"/>
    <property type="project" value="UniProtKB-ARBA"/>
</dbReference>
<evidence type="ECO:0000256" key="2">
    <source>
        <dbReference type="ARBA" id="ARBA00023015"/>
    </source>
</evidence>
<dbReference type="PANTHER" id="PTHR11945">
    <property type="entry name" value="MADS BOX PROTEIN"/>
    <property type="match status" value="1"/>
</dbReference>
<dbReference type="Gene3D" id="3.40.1810.10">
    <property type="entry name" value="Transcription factor, MADS-box"/>
    <property type="match status" value="1"/>
</dbReference>
<evidence type="ECO:0000256" key="6">
    <source>
        <dbReference type="SAM" id="MobiDB-lite"/>
    </source>
</evidence>
<evidence type="ECO:0000313" key="8">
    <source>
        <dbReference type="EMBL" id="KAF9591013.1"/>
    </source>
</evidence>
<evidence type="ECO:0000256" key="3">
    <source>
        <dbReference type="ARBA" id="ARBA00023125"/>
    </source>
</evidence>
<keyword evidence="2" id="KW-0805">Transcription regulation</keyword>
<sequence>MGRRRIEIVKIENKYKRNVTFSKRRSGLFKKATDLCTLCDCQIAIIVFSPAKKVYPFGPVDAMINQYCNGNIPISANTKEKIKAEKERKVRVRRMNEGSNWWGRINIEEYESIVELQELENSLKKVRDNVSRKINELGELSRSSITGTDSGEVGQCAMDSMGDILVPLLLPCGASGSAPVDSNFGMMNDLLQESSSYSDHDYLALLLLDQCGGPSQTWVQKATYVNPPINNTDQFSALAELQEEEDRNKDREQNAVIVVVVDEHITTPQEVQLAPEGDEEINLEVVIIADSDDQNKQDNTEGQLSDSTDSTDTEEDYSGAEFE</sequence>
<dbReference type="PANTHER" id="PTHR11945:SF534">
    <property type="entry name" value="MYOCYTE-SPECIFIC ENHANCER FACTOR 2"/>
    <property type="match status" value="1"/>
</dbReference>
<evidence type="ECO:0000256" key="1">
    <source>
        <dbReference type="ARBA" id="ARBA00004123"/>
    </source>
</evidence>
<dbReference type="InterPro" id="IPR036879">
    <property type="entry name" value="TF_MADSbox_sf"/>
</dbReference>
<feature type="compositionally biased region" description="Acidic residues" evidence="6">
    <location>
        <begin position="309"/>
        <end position="323"/>
    </location>
</feature>
<reference evidence="8 9" key="1">
    <citation type="submission" date="2020-10" db="EMBL/GenBank/DDBJ databases">
        <title>The Coptis chinensis genome and diversification of protoberbering-type alkaloids.</title>
        <authorList>
            <person name="Wang B."/>
            <person name="Shu S."/>
            <person name="Song C."/>
            <person name="Liu Y."/>
        </authorList>
    </citation>
    <scope>NUCLEOTIDE SEQUENCE [LARGE SCALE GENOMIC DNA]</scope>
    <source>
        <strain evidence="8">HL-2020</strain>
        <tissue evidence="8">Leaf</tissue>
    </source>
</reference>
<keyword evidence="9" id="KW-1185">Reference proteome</keyword>
<comment type="caution">
    <text evidence="8">The sequence shown here is derived from an EMBL/GenBank/DDBJ whole genome shotgun (WGS) entry which is preliminary data.</text>
</comment>